<dbReference type="GO" id="GO:0061617">
    <property type="term" value="C:MICOS complex"/>
    <property type="evidence" value="ECO:0007669"/>
    <property type="project" value="TreeGrafter"/>
</dbReference>
<evidence type="ECO:0000256" key="1">
    <source>
        <dbReference type="ARBA" id="ARBA00004434"/>
    </source>
</evidence>
<evidence type="ECO:0000256" key="3">
    <source>
        <dbReference type="ARBA" id="ARBA00022692"/>
    </source>
</evidence>
<evidence type="ECO:0000256" key="2">
    <source>
        <dbReference type="ARBA" id="ARBA00006771"/>
    </source>
</evidence>
<evidence type="ECO:0000256" key="5">
    <source>
        <dbReference type="ARBA" id="ARBA00022989"/>
    </source>
</evidence>
<sequence>MSIGRLIRISTKAGVGGGVVYYAYELGLWKNSDQTIKNYAIFKQDVNGFLESSPALVEYVKTAGDSVQTSVKPITEPVSNFRKEWLDFDLCEKTKDGVIKSTWNKGVEVVIDGIAATPATLKGWTVTGWEKLSELASNAGSTSSPTNSS</sequence>
<keyword evidence="9" id="KW-1185">Reference proteome</keyword>
<dbReference type="Proteomes" id="UP000708208">
    <property type="component" value="Unassembled WGS sequence"/>
</dbReference>
<dbReference type="PANTHER" id="PTHR31816:SF3">
    <property type="entry name" value="MICOS COMPLEX SUBUNIT MIC13"/>
    <property type="match status" value="1"/>
</dbReference>
<reference evidence="8" key="1">
    <citation type="submission" date="2021-06" db="EMBL/GenBank/DDBJ databases">
        <authorList>
            <person name="Hodson N. C."/>
            <person name="Mongue J. A."/>
            <person name="Jaron S. K."/>
        </authorList>
    </citation>
    <scope>NUCLEOTIDE SEQUENCE</scope>
</reference>
<keyword evidence="7" id="KW-0472">Membrane</keyword>
<keyword evidence="5" id="KW-1133">Transmembrane helix</keyword>
<keyword evidence="6" id="KW-0496">Mitochondrion</keyword>
<evidence type="ECO:0000256" key="7">
    <source>
        <dbReference type="ARBA" id="ARBA00023136"/>
    </source>
</evidence>
<comment type="subcellular location">
    <subcellularLocation>
        <location evidence="1">Mitochondrion inner membrane</location>
        <topology evidence="1">Single-pass membrane protein</topology>
    </subcellularLocation>
</comment>
<dbReference type="GO" id="GO:0042407">
    <property type="term" value="P:cristae formation"/>
    <property type="evidence" value="ECO:0007669"/>
    <property type="project" value="TreeGrafter"/>
</dbReference>
<protein>
    <recommendedName>
        <fullName evidence="10">MICOS complex subunit MIC13</fullName>
    </recommendedName>
</protein>
<dbReference type="EMBL" id="CAJVCH010033250">
    <property type="protein sequence ID" value="CAG7713868.1"/>
    <property type="molecule type" value="Genomic_DNA"/>
</dbReference>
<keyword evidence="4" id="KW-0999">Mitochondrion inner membrane</keyword>
<organism evidence="8 9">
    <name type="scientific">Allacma fusca</name>
    <dbReference type="NCBI Taxonomy" id="39272"/>
    <lineage>
        <taxon>Eukaryota</taxon>
        <taxon>Metazoa</taxon>
        <taxon>Ecdysozoa</taxon>
        <taxon>Arthropoda</taxon>
        <taxon>Hexapoda</taxon>
        <taxon>Collembola</taxon>
        <taxon>Symphypleona</taxon>
        <taxon>Sminthuridae</taxon>
        <taxon>Allacma</taxon>
    </lineage>
</organism>
<accession>A0A8J2NVB5</accession>
<keyword evidence="3" id="KW-0812">Transmembrane</keyword>
<evidence type="ECO:0008006" key="10">
    <source>
        <dbReference type="Google" id="ProtNLM"/>
    </source>
</evidence>
<name>A0A8J2NVB5_9HEXA</name>
<comment type="caution">
    <text evidence="8">The sequence shown here is derived from an EMBL/GenBank/DDBJ whole genome shotgun (WGS) entry which is preliminary data.</text>
</comment>
<evidence type="ECO:0000256" key="4">
    <source>
        <dbReference type="ARBA" id="ARBA00022792"/>
    </source>
</evidence>
<dbReference type="InterPro" id="IPR026769">
    <property type="entry name" value="Mic13"/>
</dbReference>
<gene>
    <name evidence="8" type="ORF">AFUS01_LOCUS5256</name>
</gene>
<dbReference type="GO" id="GO:0044284">
    <property type="term" value="C:mitochondrial crista junction"/>
    <property type="evidence" value="ECO:0007669"/>
    <property type="project" value="TreeGrafter"/>
</dbReference>
<dbReference type="AlphaFoldDB" id="A0A8J2NVB5"/>
<evidence type="ECO:0000313" key="9">
    <source>
        <dbReference type="Proteomes" id="UP000708208"/>
    </source>
</evidence>
<dbReference type="PANTHER" id="PTHR31816">
    <property type="entry name" value="MICOS COMPLEX SUBUNIT MIC13"/>
    <property type="match status" value="1"/>
</dbReference>
<evidence type="ECO:0000256" key="6">
    <source>
        <dbReference type="ARBA" id="ARBA00023128"/>
    </source>
</evidence>
<comment type="similarity">
    <text evidence="2">Belongs to the MICOS complex subunit Mic13 family.</text>
</comment>
<evidence type="ECO:0000313" key="8">
    <source>
        <dbReference type="EMBL" id="CAG7713868.1"/>
    </source>
</evidence>
<proteinExistence type="inferred from homology"/>